<feature type="non-terminal residue" evidence="2">
    <location>
        <position position="1"/>
    </location>
</feature>
<dbReference type="eggNOG" id="ENOG502RSQX">
    <property type="taxonomic scope" value="Eukaryota"/>
</dbReference>
<dbReference type="AlphaFoldDB" id="F0ZL25"/>
<name>F0ZL25_DICPU</name>
<dbReference type="PANTHER" id="PTHR47204">
    <property type="entry name" value="OS02G0168900 PROTEIN"/>
    <property type="match status" value="1"/>
</dbReference>
<evidence type="ECO:0000256" key="1">
    <source>
        <dbReference type="SAM" id="MobiDB-lite"/>
    </source>
</evidence>
<organism evidence="2 3">
    <name type="scientific">Dictyostelium purpureum</name>
    <name type="common">Slime mold</name>
    <dbReference type="NCBI Taxonomy" id="5786"/>
    <lineage>
        <taxon>Eukaryota</taxon>
        <taxon>Amoebozoa</taxon>
        <taxon>Evosea</taxon>
        <taxon>Eumycetozoa</taxon>
        <taxon>Dictyostelia</taxon>
        <taxon>Dictyosteliales</taxon>
        <taxon>Dictyosteliaceae</taxon>
        <taxon>Dictyostelium</taxon>
    </lineage>
</organism>
<gene>
    <name evidence="2" type="ORF">DICPUDRAFT_21106</name>
</gene>
<dbReference type="STRING" id="5786.F0ZL25"/>
<keyword evidence="3" id="KW-1185">Reference proteome</keyword>
<dbReference type="CDD" id="cd09271">
    <property type="entry name" value="RNase_H2-C"/>
    <property type="match status" value="1"/>
</dbReference>
<dbReference type="GO" id="GO:0032299">
    <property type="term" value="C:ribonuclease H2 complex"/>
    <property type="evidence" value="ECO:0007669"/>
    <property type="project" value="InterPro"/>
</dbReference>
<dbReference type="VEuPathDB" id="AmoebaDB:DICPUDRAFT_21106"/>
<dbReference type="Pfam" id="PF08615">
    <property type="entry name" value="RNase_H2_suC"/>
    <property type="match status" value="1"/>
</dbReference>
<dbReference type="GO" id="GO:0006401">
    <property type="term" value="P:RNA catabolic process"/>
    <property type="evidence" value="ECO:0007669"/>
    <property type="project" value="InterPro"/>
</dbReference>
<dbReference type="OMA" id="LTYWNRE"/>
<dbReference type="PANTHER" id="PTHR47204:SF1">
    <property type="entry name" value="RIBONUCLEASE H2 SUBUNIT C"/>
    <property type="match status" value="1"/>
</dbReference>
<dbReference type="GeneID" id="10501539"/>
<dbReference type="InterPro" id="IPR013924">
    <property type="entry name" value="RNase_H2_suC"/>
</dbReference>
<feature type="non-terminal residue" evidence="2">
    <location>
        <position position="194"/>
    </location>
</feature>
<evidence type="ECO:0000313" key="2">
    <source>
        <dbReference type="EMBL" id="EGC35365.1"/>
    </source>
</evidence>
<sequence>HNIIIKFNKNDPSIEETNIQHLPFNLLYNGFARVSNYLKVSEKQSSIGNKTHLYSAFRGVKLVGEKLEVPEGFQGYIFRDENQDSIEDNDHVDNKEHDSAPVNKQWEAISKFNDLTYWNRETIPSDFDKPVQALKSLNILAMVNKEISIEDIENEVNSNKENNKGSSNTTTKTTIQSTPTKTTITTTTTTSTST</sequence>
<dbReference type="InParanoid" id="F0ZL25"/>
<dbReference type="Proteomes" id="UP000001064">
    <property type="component" value="Unassembled WGS sequence"/>
</dbReference>
<accession>F0ZL25</accession>
<protein>
    <submittedName>
        <fullName evidence="2">Uncharacterized protein</fullName>
    </submittedName>
</protein>
<proteinExistence type="predicted"/>
<dbReference type="OrthoDB" id="6222486at2759"/>
<dbReference type="Gene3D" id="2.40.128.680">
    <property type="match status" value="1"/>
</dbReference>
<feature type="region of interest" description="Disordered" evidence="1">
    <location>
        <begin position="158"/>
        <end position="194"/>
    </location>
</feature>
<reference evidence="3" key="1">
    <citation type="journal article" date="2011" name="Genome Biol.">
        <title>Comparative genomics of the social amoebae Dictyostelium discoideum and Dictyostelium purpureum.</title>
        <authorList>
            <consortium name="US DOE Joint Genome Institute (JGI-PGF)"/>
            <person name="Sucgang R."/>
            <person name="Kuo A."/>
            <person name="Tian X."/>
            <person name="Salerno W."/>
            <person name="Parikh A."/>
            <person name="Feasley C.L."/>
            <person name="Dalin E."/>
            <person name="Tu H."/>
            <person name="Huang E."/>
            <person name="Barry K."/>
            <person name="Lindquist E."/>
            <person name="Shapiro H."/>
            <person name="Bruce D."/>
            <person name="Schmutz J."/>
            <person name="Salamov A."/>
            <person name="Fey P."/>
            <person name="Gaudet P."/>
            <person name="Anjard C."/>
            <person name="Babu M.M."/>
            <person name="Basu S."/>
            <person name="Bushmanova Y."/>
            <person name="van der Wel H."/>
            <person name="Katoh-Kurasawa M."/>
            <person name="Dinh C."/>
            <person name="Coutinho P.M."/>
            <person name="Saito T."/>
            <person name="Elias M."/>
            <person name="Schaap P."/>
            <person name="Kay R.R."/>
            <person name="Henrissat B."/>
            <person name="Eichinger L."/>
            <person name="Rivero F."/>
            <person name="Putnam N.H."/>
            <person name="West C.M."/>
            <person name="Loomis W.F."/>
            <person name="Chisholm R.L."/>
            <person name="Shaulsky G."/>
            <person name="Strassmann J.E."/>
            <person name="Queller D.C."/>
            <person name="Kuspa A."/>
            <person name="Grigoriev I.V."/>
        </authorList>
    </citation>
    <scope>NUCLEOTIDE SEQUENCE [LARGE SCALE GENOMIC DNA]</scope>
    <source>
        <strain evidence="3">QSDP1</strain>
    </source>
</reference>
<dbReference type="KEGG" id="dpp:DICPUDRAFT_21106"/>
<dbReference type="EMBL" id="GL871062">
    <property type="protein sequence ID" value="EGC35365.1"/>
    <property type="molecule type" value="Genomic_DNA"/>
</dbReference>
<evidence type="ECO:0000313" key="3">
    <source>
        <dbReference type="Proteomes" id="UP000001064"/>
    </source>
</evidence>
<dbReference type="RefSeq" id="XP_003288103.1">
    <property type="nucleotide sequence ID" value="XM_003288055.1"/>
</dbReference>